<gene>
    <name evidence="2" type="ORF">UFOPK1711_00690</name>
    <name evidence="3" type="ORF">UFOPK2143_01168</name>
</gene>
<sequence>MEHTHDLPDGMVEWIAETGGGEITALHRHVARREAWVVDVTRPDGSVLKGFLRLERTPAGPKSSTSLTRETRIIQALAQTDIPVPEVYGVSQELNCTLFERVRGRSDIDKLDDPVQQRAVMEDFIRVIARLHTLDLADLGLDDAMPYLPTTPQEAALNDVDLALEQWSAFLSSYSDPLITYGVRWLRQNAPSTIARLSLVQGDTGPVNFMFDGNEVSAIIDLEWGHYGDPLEDLGNICTREFWNPSGGLTGLFHLYQEVSGIPYTKFAAQYYRVQQNVRGMIPIHAISVNAHPRESLAWFLCYRYLGDRATCESLSEAAGITVEIPPMPDELFGPGEKDVFADAAIWSLEKDVAPHLSDAFAQSRAGDAAILIKLMDRKRRFGAQLDAIECEELEPLLGFRPASRQEGMEALNKRIVSDEIDDTAVIAYLTRRAYRDEWLHEPAVSLYPTRTWSKLDD</sequence>
<dbReference type="EMBL" id="CAEZVV010000078">
    <property type="protein sequence ID" value="CAB4649082.1"/>
    <property type="molecule type" value="Genomic_DNA"/>
</dbReference>
<dbReference type="InterPro" id="IPR051678">
    <property type="entry name" value="AGP_Transferase"/>
</dbReference>
<dbReference type="CDD" id="cd05154">
    <property type="entry name" value="ACAD10_11_N-like"/>
    <property type="match status" value="1"/>
</dbReference>
<dbReference type="InterPro" id="IPR011009">
    <property type="entry name" value="Kinase-like_dom_sf"/>
</dbReference>
<dbReference type="Gene3D" id="3.90.1200.10">
    <property type="match status" value="1"/>
</dbReference>
<dbReference type="SUPFAM" id="SSF56112">
    <property type="entry name" value="Protein kinase-like (PK-like)"/>
    <property type="match status" value="1"/>
</dbReference>
<evidence type="ECO:0000313" key="2">
    <source>
        <dbReference type="EMBL" id="CAB4573816.1"/>
    </source>
</evidence>
<evidence type="ECO:0000313" key="3">
    <source>
        <dbReference type="EMBL" id="CAB4649082.1"/>
    </source>
</evidence>
<evidence type="ECO:0000259" key="1">
    <source>
        <dbReference type="Pfam" id="PF01636"/>
    </source>
</evidence>
<dbReference type="EMBL" id="CAEZTR010000030">
    <property type="protein sequence ID" value="CAB4573816.1"/>
    <property type="molecule type" value="Genomic_DNA"/>
</dbReference>
<dbReference type="InterPro" id="IPR041726">
    <property type="entry name" value="ACAD10_11_N"/>
</dbReference>
<protein>
    <submittedName>
        <fullName evidence="3">Unannotated protein</fullName>
    </submittedName>
</protein>
<proteinExistence type="predicted"/>
<dbReference type="Gene3D" id="3.30.200.20">
    <property type="entry name" value="Phosphorylase Kinase, domain 1"/>
    <property type="match status" value="1"/>
</dbReference>
<organism evidence="3">
    <name type="scientific">freshwater metagenome</name>
    <dbReference type="NCBI Taxonomy" id="449393"/>
    <lineage>
        <taxon>unclassified sequences</taxon>
        <taxon>metagenomes</taxon>
        <taxon>ecological metagenomes</taxon>
    </lineage>
</organism>
<reference evidence="3" key="1">
    <citation type="submission" date="2020-05" db="EMBL/GenBank/DDBJ databases">
        <authorList>
            <person name="Chiriac C."/>
            <person name="Salcher M."/>
            <person name="Ghai R."/>
            <person name="Kavagutti S V."/>
        </authorList>
    </citation>
    <scope>NUCLEOTIDE SEQUENCE</scope>
</reference>
<name>A0A6J6KHR6_9ZZZZ</name>
<dbReference type="AlphaFoldDB" id="A0A6J6KHR6"/>
<dbReference type="PANTHER" id="PTHR21310:SF40">
    <property type="entry name" value="AMINOGLYCOSIDE PHOSPHOTRANSFERASE DOMAIN-CONTAINING PROTEIN-RELATED"/>
    <property type="match status" value="1"/>
</dbReference>
<dbReference type="Pfam" id="PF01636">
    <property type="entry name" value="APH"/>
    <property type="match status" value="1"/>
</dbReference>
<dbReference type="InterPro" id="IPR002575">
    <property type="entry name" value="Aminoglycoside_PTrfase"/>
</dbReference>
<accession>A0A6J6KHR6</accession>
<dbReference type="PANTHER" id="PTHR21310">
    <property type="entry name" value="AMINOGLYCOSIDE PHOSPHOTRANSFERASE-RELATED-RELATED"/>
    <property type="match status" value="1"/>
</dbReference>
<feature type="domain" description="Aminoglycoside phosphotransferase" evidence="1">
    <location>
        <begin position="54"/>
        <end position="249"/>
    </location>
</feature>